<proteinExistence type="predicted"/>
<dbReference type="STRING" id="857340.A0A086T313"/>
<organism evidence="4 5">
    <name type="scientific">Hapsidospora chrysogenum (strain ATCC 11550 / CBS 779.69 / DSM 880 / IAM 14645 / JCM 23072 / IMI 49137)</name>
    <name type="common">Acremonium chrysogenum</name>
    <dbReference type="NCBI Taxonomy" id="857340"/>
    <lineage>
        <taxon>Eukaryota</taxon>
        <taxon>Fungi</taxon>
        <taxon>Dikarya</taxon>
        <taxon>Ascomycota</taxon>
        <taxon>Pezizomycotina</taxon>
        <taxon>Sordariomycetes</taxon>
        <taxon>Hypocreomycetidae</taxon>
        <taxon>Hypocreales</taxon>
        <taxon>Bionectriaceae</taxon>
        <taxon>Hapsidospora</taxon>
    </lineage>
</organism>
<dbReference type="OrthoDB" id="3945418at2759"/>
<dbReference type="EMBL" id="JPKY01000062">
    <property type="protein sequence ID" value="KFH43745.1"/>
    <property type="molecule type" value="Genomic_DNA"/>
</dbReference>
<dbReference type="InterPro" id="IPR050121">
    <property type="entry name" value="Cytochrome_P450_monoxygenase"/>
</dbReference>
<reference evidence="5" key="1">
    <citation type="journal article" date="2014" name="Genome Announc.">
        <title>Genome sequence and annotation of Acremonium chrysogenum, producer of the beta-lactam antibiotic cephalosporin C.</title>
        <authorList>
            <person name="Terfehr D."/>
            <person name="Dahlmann T.A."/>
            <person name="Specht T."/>
            <person name="Zadra I."/>
            <person name="Kuernsteiner H."/>
            <person name="Kueck U."/>
        </authorList>
    </citation>
    <scope>NUCLEOTIDE SEQUENCE [LARGE SCALE GENOMIC DNA]</scope>
    <source>
        <strain evidence="5">ATCC 11550 / CBS 779.69 / DSM 880 / IAM 14645 / JCM 23072 / IMI 49137</strain>
    </source>
</reference>
<dbReference type="GO" id="GO:0016705">
    <property type="term" value="F:oxidoreductase activity, acting on paired donors, with incorporation or reduction of molecular oxygen"/>
    <property type="evidence" value="ECO:0007669"/>
    <property type="project" value="InterPro"/>
</dbReference>
<dbReference type="PANTHER" id="PTHR24305:SF152">
    <property type="entry name" value="P450, PUTATIVE (EUROFUNG)-RELATED"/>
    <property type="match status" value="1"/>
</dbReference>
<dbReference type="Gene3D" id="1.10.630.10">
    <property type="entry name" value="Cytochrome P450"/>
    <property type="match status" value="1"/>
</dbReference>
<sequence>MEGLHSFASTALFLAVLLLGSLVRTVIYNLYRHPLAHCPGPRLAAATYLYQTYFCFVGGSRYYKQIAKLHEIYGPVVRITPDEVHLSDPNNYEIIYSVGTKYAKSSPFYDAFGIGYSTFSTGPNSVHRLRRSRLDPFFSRRTVLQLEHIVQTRAEKLTRLLSSKLANNEAVDLHHAFRAISVDVITDYAFGESYHILDTPDLGLKFFEMVQGIGPTMWIFQQWPAMQKLALSLPASVAGRMSKPLKHVLNLQKVVQ</sequence>
<keyword evidence="1" id="KW-0349">Heme</keyword>
<dbReference type="GO" id="GO:0005506">
    <property type="term" value="F:iron ion binding"/>
    <property type="evidence" value="ECO:0007669"/>
    <property type="project" value="InterPro"/>
</dbReference>
<dbReference type="PANTHER" id="PTHR24305">
    <property type="entry name" value="CYTOCHROME P450"/>
    <property type="match status" value="1"/>
</dbReference>
<dbReference type="SUPFAM" id="SSF48264">
    <property type="entry name" value="Cytochrome P450"/>
    <property type="match status" value="1"/>
</dbReference>
<protein>
    <submittedName>
        <fullName evidence="4">Trichodiene oxygenase-like protein</fullName>
    </submittedName>
</protein>
<keyword evidence="3" id="KW-0408">Iron</keyword>
<evidence type="ECO:0000256" key="3">
    <source>
        <dbReference type="ARBA" id="ARBA00023004"/>
    </source>
</evidence>
<evidence type="ECO:0000256" key="1">
    <source>
        <dbReference type="ARBA" id="ARBA00022617"/>
    </source>
</evidence>
<dbReference type="HOGENOM" id="CLU_001570_14_4_1"/>
<keyword evidence="2" id="KW-0479">Metal-binding</keyword>
<comment type="caution">
    <text evidence="4">The sequence shown here is derived from an EMBL/GenBank/DDBJ whole genome shotgun (WGS) entry which is preliminary data.</text>
</comment>
<dbReference type="InterPro" id="IPR036396">
    <property type="entry name" value="Cyt_P450_sf"/>
</dbReference>
<evidence type="ECO:0000313" key="4">
    <source>
        <dbReference type="EMBL" id="KFH43745.1"/>
    </source>
</evidence>
<dbReference type="Proteomes" id="UP000029964">
    <property type="component" value="Unassembled WGS sequence"/>
</dbReference>
<dbReference type="AlphaFoldDB" id="A0A086T313"/>
<dbReference type="Pfam" id="PF00067">
    <property type="entry name" value="p450"/>
    <property type="match status" value="1"/>
</dbReference>
<accession>A0A086T313</accession>
<dbReference type="GO" id="GO:0020037">
    <property type="term" value="F:heme binding"/>
    <property type="evidence" value="ECO:0007669"/>
    <property type="project" value="InterPro"/>
</dbReference>
<evidence type="ECO:0000256" key="2">
    <source>
        <dbReference type="ARBA" id="ARBA00022723"/>
    </source>
</evidence>
<name>A0A086T313_HAPC1</name>
<gene>
    <name evidence="4" type="ORF">ACRE_054920</name>
</gene>
<keyword evidence="5" id="KW-1185">Reference proteome</keyword>
<evidence type="ECO:0000313" key="5">
    <source>
        <dbReference type="Proteomes" id="UP000029964"/>
    </source>
</evidence>
<dbReference type="GO" id="GO:0004497">
    <property type="term" value="F:monooxygenase activity"/>
    <property type="evidence" value="ECO:0007669"/>
    <property type="project" value="InterPro"/>
</dbReference>
<dbReference type="InterPro" id="IPR001128">
    <property type="entry name" value="Cyt_P450"/>
</dbReference>